<dbReference type="RefSeq" id="WP_083087518.1">
    <property type="nucleotide sequence ID" value="NZ_JACKRQ010000021.1"/>
</dbReference>
<proteinExistence type="predicted"/>
<dbReference type="OrthoDB" id="4734457at2"/>
<feature type="compositionally biased region" description="Basic and acidic residues" evidence="1">
    <location>
        <begin position="21"/>
        <end position="56"/>
    </location>
</feature>
<dbReference type="Proteomes" id="UP000466894">
    <property type="component" value="Chromosome"/>
</dbReference>
<evidence type="ECO:0000259" key="3">
    <source>
        <dbReference type="Pfam" id="PF05305"/>
    </source>
</evidence>
<protein>
    <recommendedName>
        <fullName evidence="3">DUF732 domain-containing protein</fullName>
    </recommendedName>
</protein>
<keyword evidence="2" id="KW-1133">Transmembrane helix</keyword>
<dbReference type="Pfam" id="PF05305">
    <property type="entry name" value="DUF732"/>
    <property type="match status" value="1"/>
</dbReference>
<sequence>MTRDRETIDAELRRLAALRRSAREQGGEPWSRKLDELLDERLGHRPEASETETDNRARRRFSPAPRSERHDVDDVTRSQRRSILRRVGPLMVLPLSLIALAALVMLMFTASHSAPPAAQPTVVPPPPAPAVIPPSAAPSNPVAPSSPAPPPLDIVDSAFIDALKHDGLPVPSHDYVTNQGHAVCDFLAHQPNLADAVNFVQRTSIWNADQSADFAAGAIVSYCPQYEPTSPGEMPPAFQNTFDVLQAIQGKLQAIRGDLQDISGQH</sequence>
<organism evidence="4 7">
    <name type="scientific">Mycobacterium noviomagense</name>
    <dbReference type="NCBI Taxonomy" id="459858"/>
    <lineage>
        <taxon>Bacteria</taxon>
        <taxon>Bacillati</taxon>
        <taxon>Actinomycetota</taxon>
        <taxon>Actinomycetes</taxon>
        <taxon>Mycobacteriales</taxon>
        <taxon>Mycobacteriaceae</taxon>
        <taxon>Mycobacterium</taxon>
    </lineage>
</organism>
<feature type="transmembrane region" description="Helical" evidence="2">
    <location>
        <begin position="87"/>
        <end position="108"/>
    </location>
</feature>
<keyword evidence="2" id="KW-0812">Transmembrane</keyword>
<evidence type="ECO:0000313" key="4">
    <source>
        <dbReference type="EMBL" id="BBY08571.1"/>
    </source>
</evidence>
<name>A0A7I7PJ23_9MYCO</name>
<feature type="region of interest" description="Disordered" evidence="1">
    <location>
        <begin position="20"/>
        <end position="79"/>
    </location>
</feature>
<evidence type="ECO:0000256" key="1">
    <source>
        <dbReference type="SAM" id="MobiDB-lite"/>
    </source>
</evidence>
<keyword evidence="2" id="KW-0472">Membrane</keyword>
<keyword evidence="6" id="KW-1185">Reference proteome</keyword>
<feature type="domain" description="DUF732" evidence="3">
    <location>
        <begin position="156"/>
        <end position="225"/>
    </location>
</feature>
<evidence type="ECO:0000256" key="2">
    <source>
        <dbReference type="SAM" id="Phobius"/>
    </source>
</evidence>
<dbReference type="EMBL" id="MVIC01000014">
    <property type="protein sequence ID" value="ORB14961.1"/>
    <property type="molecule type" value="Genomic_DNA"/>
</dbReference>
<evidence type="ECO:0000313" key="7">
    <source>
        <dbReference type="Proteomes" id="UP000466894"/>
    </source>
</evidence>
<evidence type="ECO:0000313" key="5">
    <source>
        <dbReference type="EMBL" id="ORB14961.1"/>
    </source>
</evidence>
<reference evidence="5 6" key="1">
    <citation type="submission" date="2017-02" db="EMBL/GenBank/DDBJ databases">
        <title>The new phylogeny of genus Mycobacterium.</title>
        <authorList>
            <person name="Tortoli E."/>
            <person name="Trovato A."/>
            <person name="Cirillo D.M."/>
        </authorList>
    </citation>
    <scope>NUCLEOTIDE SEQUENCE [LARGE SCALE GENOMIC DNA]</scope>
    <source>
        <strain evidence="5 6">DSM 45145</strain>
    </source>
</reference>
<accession>A0A7I7PJ23</accession>
<dbReference type="EMBL" id="AP022583">
    <property type="protein sequence ID" value="BBY08571.1"/>
    <property type="molecule type" value="Genomic_DNA"/>
</dbReference>
<feature type="compositionally biased region" description="Basic and acidic residues" evidence="1">
    <location>
        <begin position="66"/>
        <end position="77"/>
    </location>
</feature>
<dbReference type="AlphaFoldDB" id="A0A7I7PJ23"/>
<reference evidence="4 7" key="2">
    <citation type="journal article" date="2019" name="Emerg. Microbes Infect.">
        <title>Comprehensive subspecies identification of 175 nontuberculous mycobacteria species based on 7547 genomic profiles.</title>
        <authorList>
            <person name="Matsumoto Y."/>
            <person name="Kinjo T."/>
            <person name="Motooka D."/>
            <person name="Nabeya D."/>
            <person name="Jung N."/>
            <person name="Uechi K."/>
            <person name="Horii T."/>
            <person name="Iida T."/>
            <person name="Fujita J."/>
            <person name="Nakamura S."/>
        </authorList>
    </citation>
    <scope>NUCLEOTIDE SEQUENCE [LARGE SCALE GENOMIC DNA]</scope>
    <source>
        <strain evidence="4 7">JCM 16367</strain>
    </source>
</reference>
<dbReference type="InterPro" id="IPR007969">
    <property type="entry name" value="DUF732"/>
</dbReference>
<evidence type="ECO:0000313" key="6">
    <source>
        <dbReference type="Proteomes" id="UP000192374"/>
    </source>
</evidence>
<dbReference type="Proteomes" id="UP000192374">
    <property type="component" value="Unassembled WGS sequence"/>
</dbReference>
<gene>
    <name evidence="5" type="ORF">BST37_09805</name>
    <name evidence="4" type="ORF">MNVI_38890</name>
</gene>
<dbReference type="KEGG" id="mnv:MNVI_38890"/>
<reference evidence="4" key="3">
    <citation type="submission" date="2020-02" db="EMBL/GenBank/DDBJ databases">
        <authorList>
            <person name="Matsumoto Y."/>
            <person name="Motooka D."/>
            <person name="Nakamura S."/>
        </authorList>
    </citation>
    <scope>NUCLEOTIDE SEQUENCE</scope>
    <source>
        <strain evidence="4">JCM 16367</strain>
    </source>
</reference>